<evidence type="ECO:0000313" key="4">
    <source>
        <dbReference type="Proteomes" id="UP000244161"/>
    </source>
</evidence>
<name>A0A2T5IQ47_9LACT</name>
<sequence>MKIILLSGGSGKRLWPLSNDIRSKQFLKLLKNEDGESESMVQRVYRQIRDTGIEADLVIATGKNQEDSILSHLGDLIDIVLEPERRDTFPAIALASSYVFFEKNMDRDEAIVVLPVDPYAEIEYFETIKSLQELVESDKAKIGLMGIKPTYPSAKYGYILTENGTGAVKGFQEKPSETLAEKLITDGAMWNGGVFAFKAGYIMDILASYISFESFEDVREQYSVLPKISFDYEVIENENSISMVEYTGIWKDLGTWNTLTEVMDSHIVGNVVMSDSCNNSHVINELDIPITVLGAKDMVIAASPDGILISDKHESSYLKEYVDGLSKRPMYEESGWGEAKVLDYNDNEDGTSTLTKSIFIKAGECLQYQQHAVRDEIWTIIDGIGDVVIDGHVRNVRRGDVAYITKGQKHSIRAVTNMRLIEVEIGSEIVEEDVKDLEWAWK</sequence>
<dbReference type="Pfam" id="PF00483">
    <property type="entry name" value="NTP_transferase"/>
    <property type="match status" value="1"/>
</dbReference>
<dbReference type="InterPro" id="IPR011051">
    <property type="entry name" value="RmlC_Cupin_sf"/>
</dbReference>
<proteinExistence type="predicted"/>
<protein>
    <submittedName>
        <fullName evidence="3">Mannose-1-phosphate guanylyltransferase</fullName>
    </submittedName>
</protein>
<evidence type="ECO:0000259" key="1">
    <source>
        <dbReference type="Pfam" id="PF00483"/>
    </source>
</evidence>
<dbReference type="GO" id="GO:0009298">
    <property type="term" value="P:GDP-mannose biosynthetic process"/>
    <property type="evidence" value="ECO:0007669"/>
    <property type="project" value="TreeGrafter"/>
</dbReference>
<dbReference type="OrthoDB" id="9803871at2"/>
<dbReference type="EMBL" id="QAOM01000002">
    <property type="protein sequence ID" value="PTQ85947.1"/>
    <property type="molecule type" value="Genomic_DNA"/>
</dbReference>
<dbReference type="InterPro" id="IPR005835">
    <property type="entry name" value="NTP_transferase_dom"/>
</dbReference>
<dbReference type="Gene3D" id="2.60.120.10">
    <property type="entry name" value="Jelly Rolls"/>
    <property type="match status" value="1"/>
</dbReference>
<organism evidence="3 4">
    <name type="scientific">Trichococcus patagoniensis</name>
    <dbReference type="NCBI Taxonomy" id="382641"/>
    <lineage>
        <taxon>Bacteria</taxon>
        <taxon>Bacillati</taxon>
        <taxon>Bacillota</taxon>
        <taxon>Bacilli</taxon>
        <taxon>Lactobacillales</taxon>
        <taxon>Carnobacteriaceae</taxon>
        <taxon>Trichococcus</taxon>
    </lineage>
</organism>
<accession>A0A2T5IQ47</accession>
<keyword evidence="3" id="KW-0808">Transferase</keyword>
<dbReference type="Gene3D" id="3.90.550.10">
    <property type="entry name" value="Spore Coat Polysaccharide Biosynthesis Protein SpsA, Chain A"/>
    <property type="match status" value="1"/>
</dbReference>
<feature type="domain" description="Nucleotidyl transferase" evidence="1">
    <location>
        <begin position="3"/>
        <end position="263"/>
    </location>
</feature>
<dbReference type="InterPro" id="IPR001538">
    <property type="entry name" value="Man6P_isomerase-2_C"/>
</dbReference>
<dbReference type="InterPro" id="IPR014710">
    <property type="entry name" value="RmlC-like_jellyroll"/>
</dbReference>
<reference evidence="3 4" key="1">
    <citation type="submission" date="2018-04" db="EMBL/GenBank/DDBJ databases">
        <title>Genomic Encyclopedia of Archaeal and Bacterial Type Strains, Phase II (KMG-II): from individual species to whole genera.</title>
        <authorList>
            <person name="Goeker M."/>
        </authorList>
    </citation>
    <scope>NUCLEOTIDE SEQUENCE [LARGE SCALE GENOMIC DNA]</scope>
    <source>
        <strain evidence="3 4">DSM 18806</strain>
    </source>
</reference>
<dbReference type="AlphaFoldDB" id="A0A2T5IQ47"/>
<dbReference type="InterPro" id="IPR051161">
    <property type="entry name" value="Mannose-6P_isomerase_type2"/>
</dbReference>
<dbReference type="CDD" id="cd02213">
    <property type="entry name" value="cupin_PMI_typeII_C"/>
    <property type="match status" value="1"/>
</dbReference>
<comment type="caution">
    <text evidence="3">The sequence shown here is derived from an EMBL/GenBank/DDBJ whole genome shotgun (WGS) entry which is preliminary data.</text>
</comment>
<dbReference type="Proteomes" id="UP000244161">
    <property type="component" value="Unassembled WGS sequence"/>
</dbReference>
<evidence type="ECO:0000313" key="3">
    <source>
        <dbReference type="EMBL" id="PTQ85947.1"/>
    </source>
</evidence>
<keyword evidence="3" id="KW-0548">Nucleotidyltransferase</keyword>
<gene>
    <name evidence="3" type="ORF">C8U37_10250</name>
</gene>
<feature type="domain" description="Mannose-6-phosphate isomerase type II C-terminal" evidence="2">
    <location>
        <begin position="336"/>
        <end position="438"/>
    </location>
</feature>
<dbReference type="PANTHER" id="PTHR46390">
    <property type="entry name" value="MANNOSE-1-PHOSPHATE GUANYLYLTRANSFERASE"/>
    <property type="match status" value="1"/>
</dbReference>
<dbReference type="GO" id="GO:0004475">
    <property type="term" value="F:mannose-1-phosphate guanylyltransferase (GTP) activity"/>
    <property type="evidence" value="ECO:0007669"/>
    <property type="project" value="TreeGrafter"/>
</dbReference>
<dbReference type="GO" id="GO:0005976">
    <property type="term" value="P:polysaccharide metabolic process"/>
    <property type="evidence" value="ECO:0007669"/>
    <property type="project" value="InterPro"/>
</dbReference>
<dbReference type="InterPro" id="IPR029044">
    <property type="entry name" value="Nucleotide-diphossugar_trans"/>
</dbReference>
<evidence type="ECO:0000259" key="2">
    <source>
        <dbReference type="Pfam" id="PF01050"/>
    </source>
</evidence>
<dbReference type="SUPFAM" id="SSF53448">
    <property type="entry name" value="Nucleotide-diphospho-sugar transferases"/>
    <property type="match status" value="1"/>
</dbReference>
<dbReference type="PANTHER" id="PTHR46390:SF1">
    <property type="entry name" value="MANNOSE-1-PHOSPHATE GUANYLYLTRANSFERASE"/>
    <property type="match status" value="1"/>
</dbReference>
<dbReference type="SUPFAM" id="SSF51182">
    <property type="entry name" value="RmlC-like cupins"/>
    <property type="match status" value="1"/>
</dbReference>
<keyword evidence="4" id="KW-1185">Reference proteome</keyword>
<dbReference type="Pfam" id="PF01050">
    <property type="entry name" value="MannoseP_isomer"/>
    <property type="match status" value="1"/>
</dbReference>
<dbReference type="RefSeq" id="WP_108031541.1">
    <property type="nucleotide sequence ID" value="NZ_QAOM01000002.1"/>
</dbReference>